<comment type="caution">
    <text evidence="1">The sequence shown here is derived from an EMBL/GenBank/DDBJ whole genome shotgun (WGS) entry which is preliminary data.</text>
</comment>
<organism evidence="1 2">
    <name type="scientific">Emergomyces pasteurianus Ep9510</name>
    <dbReference type="NCBI Taxonomy" id="1447872"/>
    <lineage>
        <taxon>Eukaryota</taxon>
        <taxon>Fungi</taxon>
        <taxon>Dikarya</taxon>
        <taxon>Ascomycota</taxon>
        <taxon>Pezizomycotina</taxon>
        <taxon>Eurotiomycetes</taxon>
        <taxon>Eurotiomycetidae</taxon>
        <taxon>Onygenales</taxon>
        <taxon>Ajellomycetaceae</taxon>
        <taxon>Emergomyces</taxon>
    </lineage>
</organism>
<proteinExistence type="predicted"/>
<accession>A0A1J9PP68</accession>
<dbReference type="Proteomes" id="UP000182235">
    <property type="component" value="Unassembled WGS sequence"/>
</dbReference>
<dbReference type="AlphaFoldDB" id="A0A1J9PP68"/>
<reference evidence="1 2" key="1">
    <citation type="submission" date="2015-07" db="EMBL/GenBank/DDBJ databases">
        <title>Emmonsia species relationships and genome sequence.</title>
        <authorList>
            <consortium name="The Broad Institute Genomics Platform"/>
            <person name="Cuomo C.A."/>
            <person name="Munoz J.F."/>
            <person name="Imamovic A."/>
            <person name="Priest M.E."/>
            <person name="Young S."/>
            <person name="Clay O.K."/>
            <person name="McEwen J.G."/>
        </authorList>
    </citation>
    <scope>NUCLEOTIDE SEQUENCE [LARGE SCALE GENOMIC DNA]</scope>
    <source>
        <strain evidence="1 2">UAMH 9510</strain>
    </source>
</reference>
<name>A0A1J9PP68_9EURO</name>
<dbReference type="VEuPathDB" id="FungiDB:AJ78_08999"/>
<gene>
    <name evidence="1" type="ORF">AJ78_08999</name>
</gene>
<dbReference type="EMBL" id="LGRN01001254">
    <property type="protein sequence ID" value="OJD09643.1"/>
    <property type="molecule type" value="Genomic_DNA"/>
</dbReference>
<keyword evidence="2" id="KW-1185">Reference proteome</keyword>
<evidence type="ECO:0000313" key="2">
    <source>
        <dbReference type="Proteomes" id="UP000182235"/>
    </source>
</evidence>
<evidence type="ECO:0000313" key="1">
    <source>
        <dbReference type="EMBL" id="OJD09643.1"/>
    </source>
</evidence>
<protein>
    <submittedName>
        <fullName evidence="1">Uncharacterized protein</fullName>
    </submittedName>
</protein>
<sequence length="77" mass="8713">MTVETSDSTEVITISLSTESKRLKASLPDPAHYNSNNSFYFLQFLSNLKVKIIIDEQAIENEQAQMCLQAESLEQTE</sequence>